<evidence type="ECO:0000256" key="1">
    <source>
        <dbReference type="SAM" id="SignalP"/>
    </source>
</evidence>
<feature type="chain" id="PRO_5046670593" description="Lipoprotein" evidence="1">
    <location>
        <begin position="23"/>
        <end position="152"/>
    </location>
</feature>
<dbReference type="SUPFAM" id="SSF48619">
    <property type="entry name" value="Phospholipase A2, PLA2"/>
    <property type="match status" value="1"/>
</dbReference>
<dbReference type="Proteomes" id="UP001495147">
    <property type="component" value="Unassembled WGS sequence"/>
</dbReference>
<keyword evidence="3" id="KW-1185">Reference proteome</keyword>
<protein>
    <recommendedName>
        <fullName evidence="4">Lipoprotein</fullName>
    </recommendedName>
</protein>
<name>A0ABV0FXY4_9BURK</name>
<gene>
    <name evidence="2" type="ORF">ABDJ85_04905</name>
</gene>
<comment type="caution">
    <text evidence="2">The sequence shown here is derived from an EMBL/GenBank/DDBJ whole genome shotgun (WGS) entry which is preliminary data.</text>
</comment>
<reference evidence="2 3" key="1">
    <citation type="submission" date="2024-05" db="EMBL/GenBank/DDBJ databases">
        <title>Roseateles sp. DJS-2-20 16S ribosomal RNA gene Genome sequencing and assembly.</title>
        <authorList>
            <person name="Woo H."/>
        </authorList>
    </citation>
    <scope>NUCLEOTIDE SEQUENCE [LARGE SCALE GENOMIC DNA]</scope>
    <source>
        <strain evidence="2 3">DJS-2-20</strain>
    </source>
</reference>
<dbReference type="PROSITE" id="PS51257">
    <property type="entry name" value="PROKAR_LIPOPROTEIN"/>
    <property type="match status" value="1"/>
</dbReference>
<keyword evidence="1" id="KW-0732">Signal</keyword>
<proteinExistence type="predicted"/>
<evidence type="ECO:0000313" key="2">
    <source>
        <dbReference type="EMBL" id="MEO3690798.1"/>
    </source>
</evidence>
<dbReference type="EMBL" id="JBDPZD010000001">
    <property type="protein sequence ID" value="MEO3690798.1"/>
    <property type="molecule type" value="Genomic_DNA"/>
</dbReference>
<evidence type="ECO:0000313" key="3">
    <source>
        <dbReference type="Proteomes" id="UP001495147"/>
    </source>
</evidence>
<organism evidence="2 3">
    <name type="scientific">Roseateles paludis</name>
    <dbReference type="NCBI Taxonomy" id="3145238"/>
    <lineage>
        <taxon>Bacteria</taxon>
        <taxon>Pseudomonadati</taxon>
        <taxon>Pseudomonadota</taxon>
        <taxon>Betaproteobacteria</taxon>
        <taxon>Burkholderiales</taxon>
        <taxon>Sphaerotilaceae</taxon>
        <taxon>Roseateles</taxon>
    </lineage>
</organism>
<dbReference type="RefSeq" id="WP_347703618.1">
    <property type="nucleotide sequence ID" value="NZ_JBDPZD010000001.1"/>
</dbReference>
<accession>A0ABV0FXY4</accession>
<dbReference type="InterPro" id="IPR036444">
    <property type="entry name" value="PLipase_A2_dom_sf"/>
</dbReference>
<evidence type="ECO:0008006" key="4">
    <source>
        <dbReference type="Google" id="ProtNLM"/>
    </source>
</evidence>
<feature type="signal peptide" evidence="1">
    <location>
        <begin position="1"/>
        <end position="22"/>
    </location>
</feature>
<sequence>MRPSRQSLLLTLALPLLLGACATPGQSTTELRPFTTDGCSLFPDRSADGSKDWRACCVTHDHRYWRGGPSVLRLKADEELRACVAQTTGDTGLARVMYAGVRIGGSAYWPTSFRWAYGWGYGRFYTPLTEGEQREADRLEGDVAPAPAALTP</sequence>